<protein>
    <submittedName>
        <fullName evidence="1">Uncharacterized protein</fullName>
    </submittedName>
</protein>
<evidence type="ECO:0000313" key="1">
    <source>
        <dbReference type="EMBL" id="MBX45224.1"/>
    </source>
</evidence>
<dbReference type="EMBL" id="GGEC01064740">
    <property type="protein sequence ID" value="MBX45224.1"/>
    <property type="molecule type" value="Transcribed_RNA"/>
</dbReference>
<reference evidence="1" key="1">
    <citation type="submission" date="2018-02" db="EMBL/GenBank/DDBJ databases">
        <title>Rhizophora mucronata_Transcriptome.</title>
        <authorList>
            <person name="Meera S.P."/>
            <person name="Sreeshan A."/>
            <person name="Augustine A."/>
        </authorList>
    </citation>
    <scope>NUCLEOTIDE SEQUENCE</scope>
    <source>
        <tissue evidence="1">Leaf</tissue>
    </source>
</reference>
<organism evidence="1">
    <name type="scientific">Rhizophora mucronata</name>
    <name type="common">Asiatic mangrove</name>
    <dbReference type="NCBI Taxonomy" id="61149"/>
    <lineage>
        <taxon>Eukaryota</taxon>
        <taxon>Viridiplantae</taxon>
        <taxon>Streptophyta</taxon>
        <taxon>Embryophyta</taxon>
        <taxon>Tracheophyta</taxon>
        <taxon>Spermatophyta</taxon>
        <taxon>Magnoliopsida</taxon>
        <taxon>eudicotyledons</taxon>
        <taxon>Gunneridae</taxon>
        <taxon>Pentapetalae</taxon>
        <taxon>rosids</taxon>
        <taxon>fabids</taxon>
        <taxon>Malpighiales</taxon>
        <taxon>Rhizophoraceae</taxon>
        <taxon>Rhizophora</taxon>
    </lineage>
</organism>
<dbReference type="AlphaFoldDB" id="A0A2P2NS09"/>
<accession>A0A2P2NS09</accession>
<sequence length="57" mass="6767">MFLWAHACVQNCFFVNLFSREIWTDNDDSSLDAFSRGFVFMLYPSLLDKLHVKLTLY</sequence>
<name>A0A2P2NS09_RHIMU</name>
<proteinExistence type="predicted"/>